<organism evidence="2 3">
    <name type="scientific">Runella defluvii</name>
    <dbReference type="NCBI Taxonomy" id="370973"/>
    <lineage>
        <taxon>Bacteria</taxon>
        <taxon>Pseudomonadati</taxon>
        <taxon>Bacteroidota</taxon>
        <taxon>Cytophagia</taxon>
        <taxon>Cytophagales</taxon>
        <taxon>Spirosomataceae</taxon>
        <taxon>Runella</taxon>
    </lineage>
</organism>
<dbReference type="EMBL" id="JACIBY010000004">
    <property type="protein sequence ID" value="MBB3838562.1"/>
    <property type="molecule type" value="Genomic_DNA"/>
</dbReference>
<proteinExistence type="predicted"/>
<dbReference type="InterPro" id="IPR002931">
    <property type="entry name" value="Transglutaminase-like"/>
</dbReference>
<dbReference type="InterPro" id="IPR038765">
    <property type="entry name" value="Papain-like_cys_pep_sf"/>
</dbReference>
<feature type="domain" description="Transglutaminase-like" evidence="1">
    <location>
        <begin position="172"/>
        <end position="235"/>
    </location>
</feature>
<dbReference type="SUPFAM" id="SSF54001">
    <property type="entry name" value="Cysteine proteinases"/>
    <property type="match status" value="1"/>
</dbReference>
<dbReference type="Proteomes" id="UP000541352">
    <property type="component" value="Unassembled WGS sequence"/>
</dbReference>
<sequence length="279" mass="31238">MNIHVLHKLSYSYSEAVSLDAHTIYLQPKASPHQRLLGYSMVIEPTPSMLVQNVDAEGNHQQIAYFREMTDRLSISVEMTLVSNAFNPFGFVLFPFETERLPFHYSASLKKYLQPYLVREGVTTYVEQYARHTAASVRWMTVPFLTTLCRTIAQDYVYERREVGAPMSPEHTLIGRKGSCRDFAQLFVACCRSIGLAARFVSGYLYGNILQENDLHAWAEVYLPGAGWRGFDPTEGQAVGNNHVYLAASGEPQSIAPLSGTFRGRARSLLTTEVVVGVG</sequence>
<dbReference type="PANTHER" id="PTHR33490:SF1">
    <property type="entry name" value="SLL1233 PROTEIN"/>
    <property type="match status" value="1"/>
</dbReference>
<dbReference type="Gene3D" id="3.10.620.30">
    <property type="match status" value="1"/>
</dbReference>
<evidence type="ECO:0000313" key="3">
    <source>
        <dbReference type="Proteomes" id="UP000541352"/>
    </source>
</evidence>
<evidence type="ECO:0000259" key="1">
    <source>
        <dbReference type="SMART" id="SM00460"/>
    </source>
</evidence>
<protein>
    <submittedName>
        <fullName evidence="2">Transglutaminase-like putative cysteine protease</fullName>
    </submittedName>
</protein>
<dbReference type="AlphaFoldDB" id="A0A7W6EQM0"/>
<dbReference type="SMART" id="SM00460">
    <property type="entry name" value="TGc"/>
    <property type="match status" value="1"/>
</dbReference>
<keyword evidence="2" id="KW-0645">Protease</keyword>
<accession>A0A7W6EQM0</accession>
<dbReference type="InterPro" id="IPR013589">
    <property type="entry name" value="Bac_transglu_N"/>
</dbReference>
<gene>
    <name evidence="2" type="ORF">FHS57_002567</name>
</gene>
<dbReference type="Pfam" id="PF01841">
    <property type="entry name" value="Transglut_core"/>
    <property type="match status" value="1"/>
</dbReference>
<dbReference type="GO" id="GO:0008233">
    <property type="term" value="F:peptidase activity"/>
    <property type="evidence" value="ECO:0007669"/>
    <property type="project" value="UniProtKB-KW"/>
</dbReference>
<dbReference type="RefSeq" id="WP_183974105.1">
    <property type="nucleotide sequence ID" value="NZ_JACIBY010000004.1"/>
</dbReference>
<dbReference type="PANTHER" id="PTHR33490">
    <property type="entry name" value="BLR5614 PROTEIN-RELATED"/>
    <property type="match status" value="1"/>
</dbReference>
<dbReference type="GO" id="GO:0006508">
    <property type="term" value="P:proteolysis"/>
    <property type="evidence" value="ECO:0007669"/>
    <property type="project" value="UniProtKB-KW"/>
</dbReference>
<keyword evidence="2" id="KW-0378">Hydrolase</keyword>
<keyword evidence="3" id="KW-1185">Reference proteome</keyword>
<dbReference type="Pfam" id="PF08379">
    <property type="entry name" value="Bact_transglu_N"/>
    <property type="match status" value="1"/>
</dbReference>
<reference evidence="2 3" key="1">
    <citation type="submission" date="2020-08" db="EMBL/GenBank/DDBJ databases">
        <title>Genomic Encyclopedia of Type Strains, Phase IV (KMG-IV): sequencing the most valuable type-strain genomes for metagenomic binning, comparative biology and taxonomic classification.</title>
        <authorList>
            <person name="Goeker M."/>
        </authorList>
    </citation>
    <scope>NUCLEOTIDE SEQUENCE [LARGE SCALE GENOMIC DNA]</scope>
    <source>
        <strain evidence="2 3">DSM 17976</strain>
    </source>
</reference>
<evidence type="ECO:0000313" key="2">
    <source>
        <dbReference type="EMBL" id="MBB3838562.1"/>
    </source>
</evidence>
<comment type="caution">
    <text evidence="2">The sequence shown here is derived from an EMBL/GenBank/DDBJ whole genome shotgun (WGS) entry which is preliminary data.</text>
</comment>
<name>A0A7W6EQM0_9BACT</name>